<evidence type="ECO:0000256" key="1">
    <source>
        <dbReference type="SAM" id="SignalP"/>
    </source>
</evidence>
<feature type="chain" id="PRO_5012487908" evidence="1">
    <location>
        <begin position="23"/>
        <end position="128"/>
    </location>
</feature>
<keyword evidence="3" id="KW-1185">Reference proteome</keyword>
<organism evidence="2 3">
    <name type="scientific">Inquilinus limosus</name>
    <dbReference type="NCBI Taxonomy" id="171674"/>
    <lineage>
        <taxon>Bacteria</taxon>
        <taxon>Pseudomonadati</taxon>
        <taxon>Pseudomonadota</taxon>
        <taxon>Alphaproteobacteria</taxon>
        <taxon>Rhodospirillales</taxon>
        <taxon>Rhodospirillaceae</taxon>
        <taxon>Inquilinus</taxon>
    </lineage>
</organism>
<dbReference type="EMBL" id="NHON01000084">
    <property type="protein sequence ID" value="OWJ63654.1"/>
    <property type="molecule type" value="Genomic_DNA"/>
</dbReference>
<keyword evidence="1" id="KW-0732">Signal</keyword>
<sequence>MRPAAVLLAAGVALLAPAVAWAAPPVETPAAPLSCGGSEPFWSLTLDAGGNARFSDGDGREITSRYTLQPSRNTTLMAGTTFGPAGSLRAVIINNACVEDMSDGEGGFVYEIALFDGDKLLSGCCKPG</sequence>
<gene>
    <name evidence="2" type="ORF">BWR60_28885</name>
</gene>
<evidence type="ECO:0000313" key="2">
    <source>
        <dbReference type="EMBL" id="OWJ63654.1"/>
    </source>
</evidence>
<dbReference type="OrthoDB" id="5489750at2"/>
<name>A0A211ZER1_9PROT</name>
<proteinExistence type="predicted"/>
<comment type="caution">
    <text evidence="2">The sequence shown here is derived from an EMBL/GenBank/DDBJ whole genome shotgun (WGS) entry which is preliminary data.</text>
</comment>
<feature type="signal peptide" evidence="1">
    <location>
        <begin position="1"/>
        <end position="22"/>
    </location>
</feature>
<evidence type="ECO:0000313" key="3">
    <source>
        <dbReference type="Proteomes" id="UP000196655"/>
    </source>
</evidence>
<dbReference type="Proteomes" id="UP000196655">
    <property type="component" value="Unassembled WGS sequence"/>
</dbReference>
<dbReference type="RefSeq" id="WP_088155533.1">
    <property type="nucleotide sequence ID" value="NZ_NHON01000084.1"/>
</dbReference>
<dbReference type="AlphaFoldDB" id="A0A211ZER1"/>
<accession>A0A211ZER1</accession>
<protein>
    <submittedName>
        <fullName evidence="2">Uncharacterized protein</fullName>
    </submittedName>
</protein>
<reference evidence="3" key="1">
    <citation type="submission" date="2017-05" db="EMBL/GenBank/DDBJ databases">
        <authorList>
            <person name="Macchi M."/>
            <person name="Festa S."/>
            <person name="Coppotelli B.M."/>
            <person name="Morelli I.S."/>
        </authorList>
    </citation>
    <scope>NUCLEOTIDE SEQUENCE [LARGE SCALE GENOMIC DNA]</scope>
    <source>
        <strain evidence="3">I</strain>
    </source>
</reference>